<feature type="signal peptide" evidence="13">
    <location>
        <begin position="1"/>
        <end position="30"/>
    </location>
</feature>
<proteinExistence type="inferred from homology"/>
<evidence type="ECO:0000256" key="3">
    <source>
        <dbReference type="ARBA" id="ARBA00022452"/>
    </source>
</evidence>
<dbReference type="PROSITE" id="PS01156">
    <property type="entry name" value="TONB_DEPENDENT_REC_2"/>
    <property type="match status" value="1"/>
</dbReference>
<evidence type="ECO:0000256" key="4">
    <source>
        <dbReference type="ARBA" id="ARBA00022692"/>
    </source>
</evidence>
<dbReference type="InterPro" id="IPR036942">
    <property type="entry name" value="Beta-barrel_TonB_sf"/>
</dbReference>
<evidence type="ECO:0000256" key="1">
    <source>
        <dbReference type="ARBA" id="ARBA00004571"/>
    </source>
</evidence>
<feature type="compositionally biased region" description="Low complexity" evidence="12">
    <location>
        <begin position="31"/>
        <end position="42"/>
    </location>
</feature>
<keyword evidence="6 11" id="KW-0798">TonB box</keyword>
<feature type="region of interest" description="Disordered" evidence="12">
    <location>
        <begin position="28"/>
        <end position="58"/>
    </location>
</feature>
<name>A0ABZ0B805_9SPHN</name>
<evidence type="ECO:0000256" key="10">
    <source>
        <dbReference type="PROSITE-ProRule" id="PRU10144"/>
    </source>
</evidence>
<protein>
    <submittedName>
        <fullName evidence="16">TonB-dependent receptor</fullName>
    </submittedName>
</protein>
<dbReference type="Proteomes" id="UP001302249">
    <property type="component" value="Chromosome"/>
</dbReference>
<comment type="similarity">
    <text evidence="9 11">Belongs to the TonB-dependent receptor family.</text>
</comment>
<dbReference type="InterPro" id="IPR010917">
    <property type="entry name" value="TonB_rcpt_CS"/>
</dbReference>
<feature type="domain" description="TonB-dependent receptor plug" evidence="15">
    <location>
        <begin position="69"/>
        <end position="176"/>
    </location>
</feature>
<evidence type="ECO:0000259" key="14">
    <source>
        <dbReference type="Pfam" id="PF00593"/>
    </source>
</evidence>
<evidence type="ECO:0000256" key="12">
    <source>
        <dbReference type="SAM" id="MobiDB-lite"/>
    </source>
</evidence>
<keyword evidence="5 13" id="KW-0732">Signal</keyword>
<dbReference type="Pfam" id="PF07715">
    <property type="entry name" value="Plug"/>
    <property type="match status" value="1"/>
</dbReference>
<dbReference type="InterPro" id="IPR039426">
    <property type="entry name" value="TonB-dep_rcpt-like"/>
</dbReference>
<dbReference type="InterPro" id="IPR000531">
    <property type="entry name" value="Beta-barrel_TonB"/>
</dbReference>
<evidence type="ECO:0000256" key="2">
    <source>
        <dbReference type="ARBA" id="ARBA00022448"/>
    </source>
</evidence>
<evidence type="ECO:0000256" key="8">
    <source>
        <dbReference type="ARBA" id="ARBA00023237"/>
    </source>
</evidence>
<dbReference type="PANTHER" id="PTHR47234:SF2">
    <property type="entry name" value="TONB-DEPENDENT RECEPTOR"/>
    <property type="match status" value="1"/>
</dbReference>
<evidence type="ECO:0000256" key="7">
    <source>
        <dbReference type="ARBA" id="ARBA00023136"/>
    </source>
</evidence>
<evidence type="ECO:0000313" key="17">
    <source>
        <dbReference type="Proteomes" id="UP001302249"/>
    </source>
</evidence>
<evidence type="ECO:0000256" key="11">
    <source>
        <dbReference type="RuleBase" id="RU003357"/>
    </source>
</evidence>
<accession>A0ABZ0B805</accession>
<organism evidence="16 17">
    <name type="scientific">Stakelama saccharophila</name>
    <dbReference type="NCBI Taxonomy" id="3075605"/>
    <lineage>
        <taxon>Bacteria</taxon>
        <taxon>Pseudomonadati</taxon>
        <taxon>Pseudomonadota</taxon>
        <taxon>Alphaproteobacteria</taxon>
        <taxon>Sphingomonadales</taxon>
        <taxon>Sphingomonadaceae</taxon>
        <taxon>Stakelama</taxon>
    </lineage>
</organism>
<dbReference type="PROSITE" id="PS52016">
    <property type="entry name" value="TONB_DEPENDENT_REC_3"/>
    <property type="match status" value="1"/>
</dbReference>
<feature type="compositionally biased region" description="Polar residues" evidence="12">
    <location>
        <begin position="47"/>
        <end position="58"/>
    </location>
</feature>
<keyword evidence="16" id="KW-0675">Receptor</keyword>
<keyword evidence="7 9" id="KW-0472">Membrane</keyword>
<evidence type="ECO:0000256" key="13">
    <source>
        <dbReference type="SAM" id="SignalP"/>
    </source>
</evidence>
<keyword evidence="4 9" id="KW-0812">Transmembrane</keyword>
<evidence type="ECO:0000256" key="6">
    <source>
        <dbReference type="ARBA" id="ARBA00023077"/>
    </source>
</evidence>
<feature type="short sequence motif" description="TonB C-terminal box" evidence="10">
    <location>
        <begin position="974"/>
        <end position="991"/>
    </location>
</feature>
<dbReference type="InterPro" id="IPR037066">
    <property type="entry name" value="Plug_dom_sf"/>
</dbReference>
<dbReference type="EMBL" id="CP135076">
    <property type="protein sequence ID" value="WNO53415.1"/>
    <property type="molecule type" value="Genomic_DNA"/>
</dbReference>
<dbReference type="PANTHER" id="PTHR47234">
    <property type="match status" value="1"/>
</dbReference>
<sequence length="991" mass="106558">MIATPNRKSALLGTVGIALATAMLSTSAYAQSDPPDQSDQTPPVSPETPSGEQGQEITVTGTLIRRPNLESNSPITVVDNQEFQYQGSTAVEDTLNRLPQFTPDANSNVSNGSDGTANINLRNLGSNRVLTLLNGKRLLPTQATDLNFVPASLIERVDVLTGGASAVYGADAVSGVVNFILKDDLNGARIDATYGFFEHHNNNGRLRDVVSSSGYELAPGHVADGATYEINAAIGTDFADNRGNVTMFIGNRHSEPVLQSTRDVSACAIDPADAANSALRCGGSSNNQYGLFTLLTGPNQGQTLVNSKDGSKNWVPYDSSFAYNYAPTNYFQRSDNRYTAGAFAHYDVTDFLTLYGSAMFMDDHSWSQVAPSAIWQGTTFAINCDNPLLSASQATTLCGTSAGTPTNANVFIGYRPTAGGASPRRDDLRHTDYRFTAGMRGTVAQGISFDVSALRSEVIFDESYKNDIDQTRAAKALQVVNVNGTPTCKSVIDGTDPDCAPVDVFGYGTISDAAFDYLYVPSYTHGVNRELVLNGTINGDLTSYGIASPWATQGLGIAVGAEHREEYLDFQADQVALSKGTQNAHGTIDVNEAFVELDLPIVQDAPFIHALGIDGGFRYSGYTNKGSGSESHYEASTYKIELNYAPTRDIRFRASYNRAIRAPNIAELFQAQGVGNVTASDPCAGANPAASLQACQASGVTQAQYGSIPECPAQVCVQQYGGNPDLEPEKADTYTVGTVFTPSFAPSLSLSVDYYNIKVDGYISSIDPSLIIKQCINSGNAFFCDLFHRDPQSGVLFGTDGYVVATTQNTGYLKTDGIDINASYTLGIGNMGKLNFDMVGSYMLHQITEPLPGLGTYDCVGLYGPSCGQPNPHWRHTLRTTWQMPWAHATLSLNWRHKGAVELTNNQDNSLLSGTNYIYGDTIKAYDYFDLVASVRMRKGVSLRMGVNNLFDRDPPALYEGLNSSFGNGNTFPGFYDALGRRIFVGLTAEF</sequence>
<dbReference type="Gene3D" id="2.170.130.10">
    <property type="entry name" value="TonB-dependent receptor, plug domain"/>
    <property type="match status" value="1"/>
</dbReference>
<feature type="domain" description="TonB-dependent receptor-like beta-barrel" evidence="14">
    <location>
        <begin position="427"/>
        <end position="950"/>
    </location>
</feature>
<evidence type="ECO:0000256" key="9">
    <source>
        <dbReference type="PROSITE-ProRule" id="PRU01360"/>
    </source>
</evidence>
<evidence type="ECO:0000313" key="16">
    <source>
        <dbReference type="EMBL" id="WNO53415.1"/>
    </source>
</evidence>
<dbReference type="RefSeq" id="WP_313914852.1">
    <property type="nucleotide sequence ID" value="NZ_CP135076.1"/>
</dbReference>
<evidence type="ECO:0000256" key="5">
    <source>
        <dbReference type="ARBA" id="ARBA00022729"/>
    </source>
</evidence>
<keyword evidence="3 9" id="KW-1134">Transmembrane beta strand</keyword>
<keyword evidence="2 9" id="KW-0813">Transport</keyword>
<feature type="chain" id="PRO_5047313866" evidence="13">
    <location>
        <begin position="31"/>
        <end position="991"/>
    </location>
</feature>
<dbReference type="SUPFAM" id="SSF56935">
    <property type="entry name" value="Porins"/>
    <property type="match status" value="1"/>
</dbReference>
<dbReference type="Pfam" id="PF00593">
    <property type="entry name" value="TonB_dep_Rec_b-barrel"/>
    <property type="match status" value="1"/>
</dbReference>
<reference evidence="16 17" key="1">
    <citation type="submission" date="2023-09" db="EMBL/GenBank/DDBJ databases">
        <authorList>
            <person name="Rey-Velasco X."/>
        </authorList>
    </citation>
    <scope>NUCLEOTIDE SEQUENCE [LARGE SCALE GENOMIC DNA]</scope>
    <source>
        <strain evidence="16 17">W311</strain>
    </source>
</reference>
<comment type="subcellular location">
    <subcellularLocation>
        <location evidence="1 9">Cell outer membrane</location>
        <topology evidence="1 9">Multi-pass membrane protein</topology>
    </subcellularLocation>
</comment>
<dbReference type="InterPro" id="IPR012910">
    <property type="entry name" value="Plug_dom"/>
</dbReference>
<evidence type="ECO:0000259" key="15">
    <source>
        <dbReference type="Pfam" id="PF07715"/>
    </source>
</evidence>
<dbReference type="Gene3D" id="2.40.170.20">
    <property type="entry name" value="TonB-dependent receptor, beta-barrel domain"/>
    <property type="match status" value="1"/>
</dbReference>
<gene>
    <name evidence="16" type="ORF">RPR59_13345</name>
</gene>
<keyword evidence="17" id="KW-1185">Reference proteome</keyword>
<keyword evidence="8 9" id="KW-0998">Cell outer membrane</keyword>